<dbReference type="EMBL" id="JAFMNX010000001">
    <property type="protein sequence ID" value="MBS9720150.1"/>
    <property type="molecule type" value="Genomic_DNA"/>
</dbReference>
<accession>A0ABS5RSX4</accession>
<reference evidence="1 2" key="1">
    <citation type="submission" date="2021-03" db="EMBL/GenBank/DDBJ databases">
        <title>Tianweitania aestuarii sp. nov., isolated from a tidal flat.</title>
        <authorList>
            <person name="Park S."/>
            <person name="Yoon J.-H."/>
        </authorList>
    </citation>
    <scope>NUCLEOTIDE SEQUENCE [LARGE SCALE GENOMIC DNA]</scope>
    <source>
        <strain evidence="1 2">BSSL-BM11</strain>
    </source>
</reference>
<evidence type="ECO:0000313" key="2">
    <source>
        <dbReference type="Proteomes" id="UP001297272"/>
    </source>
</evidence>
<protein>
    <submittedName>
        <fullName evidence="1">Uncharacterized protein</fullName>
    </submittedName>
</protein>
<keyword evidence="2" id="KW-1185">Reference proteome</keyword>
<name>A0ABS5RSX4_9HYPH</name>
<proteinExistence type="predicted"/>
<gene>
    <name evidence="1" type="ORF">JYU29_05550</name>
</gene>
<evidence type="ECO:0000313" key="1">
    <source>
        <dbReference type="EMBL" id="MBS9720150.1"/>
    </source>
</evidence>
<comment type="caution">
    <text evidence="1">The sequence shown here is derived from an EMBL/GenBank/DDBJ whole genome shotgun (WGS) entry which is preliminary data.</text>
</comment>
<dbReference type="Proteomes" id="UP001297272">
    <property type="component" value="Unassembled WGS sequence"/>
</dbReference>
<organism evidence="1 2">
    <name type="scientific">Tianweitania aestuarii</name>
    <dbReference type="NCBI Taxonomy" id="2814886"/>
    <lineage>
        <taxon>Bacteria</taxon>
        <taxon>Pseudomonadati</taxon>
        <taxon>Pseudomonadota</taxon>
        <taxon>Alphaproteobacteria</taxon>
        <taxon>Hyphomicrobiales</taxon>
        <taxon>Phyllobacteriaceae</taxon>
        <taxon>Tianweitania</taxon>
    </lineage>
</organism>
<dbReference type="RefSeq" id="WP_213983705.1">
    <property type="nucleotide sequence ID" value="NZ_JAFMNX010000001.1"/>
</dbReference>
<sequence>MANAASSEVVPAFLKFPVQFVFAADRRIRIERSVTARDMLRPATFT</sequence>